<name>A0ABS0H176_9ACTN</name>
<dbReference type="InterPro" id="IPR006162">
    <property type="entry name" value="Ppantetheine_attach_site"/>
</dbReference>
<dbReference type="RefSeq" id="WP_196203732.1">
    <property type="nucleotide sequence ID" value="NZ_JADPUN010000224.1"/>
</dbReference>
<reference evidence="4 5" key="1">
    <citation type="submission" date="2020-11" db="EMBL/GenBank/DDBJ databases">
        <title>A novel isolate from a Black sea contaminated sediment with potential to produce alkanes: Plantactinospora alkalitolerans sp. nov.</title>
        <authorList>
            <person name="Carro L."/>
            <person name="Veyisoglu A."/>
            <person name="Guven K."/>
            <person name="Schumann P."/>
            <person name="Klenk H.-P."/>
            <person name="Sahin N."/>
        </authorList>
    </citation>
    <scope>NUCLEOTIDE SEQUENCE [LARGE SCALE GENOMIC DNA]</scope>
    <source>
        <strain evidence="4 5">S1510</strain>
    </source>
</reference>
<evidence type="ECO:0000313" key="4">
    <source>
        <dbReference type="EMBL" id="MBF9132195.1"/>
    </source>
</evidence>
<dbReference type="Proteomes" id="UP000638560">
    <property type="component" value="Unassembled WGS sequence"/>
</dbReference>
<gene>
    <name evidence="4" type="ORF">I0C86_25065</name>
</gene>
<protein>
    <submittedName>
        <fullName evidence="4">Acyl carrier protein</fullName>
    </submittedName>
</protein>
<dbReference type="SUPFAM" id="SSF47336">
    <property type="entry name" value="ACP-like"/>
    <property type="match status" value="1"/>
</dbReference>
<dbReference type="PROSITE" id="PS00012">
    <property type="entry name" value="PHOSPHOPANTETHEINE"/>
    <property type="match status" value="1"/>
</dbReference>
<comment type="caution">
    <text evidence="4">The sequence shown here is derived from an EMBL/GenBank/DDBJ whole genome shotgun (WGS) entry which is preliminary data.</text>
</comment>
<proteinExistence type="predicted"/>
<sequence length="88" mass="9377">MNQSHWPVSFEALVRRHLCLPADSPLSPDAELTELGLDSLGVVALLTELEDEFEVVVPDDLLNSPATETPGGLWGLVQELAPALSGGE</sequence>
<evidence type="ECO:0000256" key="2">
    <source>
        <dbReference type="ARBA" id="ARBA00022553"/>
    </source>
</evidence>
<keyword evidence="2" id="KW-0597">Phosphoprotein</keyword>
<dbReference type="Pfam" id="PF00550">
    <property type="entry name" value="PP-binding"/>
    <property type="match status" value="1"/>
</dbReference>
<keyword evidence="1" id="KW-0596">Phosphopantetheine</keyword>
<organism evidence="4 5">
    <name type="scientific">Plantactinospora alkalitolerans</name>
    <dbReference type="NCBI Taxonomy" id="2789879"/>
    <lineage>
        <taxon>Bacteria</taxon>
        <taxon>Bacillati</taxon>
        <taxon>Actinomycetota</taxon>
        <taxon>Actinomycetes</taxon>
        <taxon>Micromonosporales</taxon>
        <taxon>Micromonosporaceae</taxon>
        <taxon>Plantactinospora</taxon>
    </lineage>
</organism>
<dbReference type="EMBL" id="JADPUN010000224">
    <property type="protein sequence ID" value="MBF9132195.1"/>
    <property type="molecule type" value="Genomic_DNA"/>
</dbReference>
<dbReference type="InterPro" id="IPR036736">
    <property type="entry name" value="ACP-like_sf"/>
</dbReference>
<feature type="domain" description="Carrier" evidence="3">
    <location>
        <begin position="4"/>
        <end position="81"/>
    </location>
</feature>
<evidence type="ECO:0000256" key="1">
    <source>
        <dbReference type="ARBA" id="ARBA00022450"/>
    </source>
</evidence>
<keyword evidence="5" id="KW-1185">Reference proteome</keyword>
<accession>A0ABS0H176</accession>
<evidence type="ECO:0000313" key="5">
    <source>
        <dbReference type="Proteomes" id="UP000638560"/>
    </source>
</evidence>
<evidence type="ECO:0000259" key="3">
    <source>
        <dbReference type="PROSITE" id="PS50075"/>
    </source>
</evidence>
<dbReference type="Gene3D" id="1.10.1200.10">
    <property type="entry name" value="ACP-like"/>
    <property type="match status" value="1"/>
</dbReference>
<dbReference type="InterPro" id="IPR009081">
    <property type="entry name" value="PP-bd_ACP"/>
</dbReference>
<dbReference type="PROSITE" id="PS50075">
    <property type="entry name" value="CARRIER"/>
    <property type="match status" value="1"/>
</dbReference>